<dbReference type="CDD" id="cd09725">
    <property type="entry name" value="Cas2_I_II_III"/>
    <property type="match status" value="1"/>
</dbReference>
<dbReference type="InterPro" id="IPR021127">
    <property type="entry name" value="CRISPR_associated_Cas2"/>
</dbReference>
<dbReference type="GO" id="GO:0043571">
    <property type="term" value="P:maintenance of CRISPR repeat elements"/>
    <property type="evidence" value="ECO:0007669"/>
    <property type="project" value="UniProtKB-UniRule"/>
</dbReference>
<dbReference type="InterPro" id="IPR019199">
    <property type="entry name" value="Virulence_VapD/CRISPR_Cas2"/>
</dbReference>
<proteinExistence type="inferred from homology"/>
<name>A0A1H9HCT5_9BACT</name>
<keyword evidence="6 9" id="KW-0378">Hydrolase</keyword>
<accession>A0A1H9HCT5</accession>
<evidence type="ECO:0000256" key="7">
    <source>
        <dbReference type="ARBA" id="ARBA00022842"/>
    </source>
</evidence>
<dbReference type="GO" id="GO:0004521">
    <property type="term" value="F:RNA endonuclease activity"/>
    <property type="evidence" value="ECO:0007669"/>
    <property type="project" value="InterPro"/>
</dbReference>
<reference evidence="11" key="1">
    <citation type="submission" date="2016-10" db="EMBL/GenBank/DDBJ databases">
        <authorList>
            <person name="Varghese N."/>
            <person name="Submissions S."/>
        </authorList>
    </citation>
    <scope>NUCLEOTIDE SEQUENCE [LARGE SCALE GENOMIC DNA]</scope>
    <source>
        <strain evidence="11">DSM 24740</strain>
    </source>
</reference>
<evidence type="ECO:0000313" key="11">
    <source>
        <dbReference type="Proteomes" id="UP000199021"/>
    </source>
</evidence>
<dbReference type="OrthoDB" id="1494429at2"/>
<protein>
    <recommendedName>
        <fullName evidence="9">CRISPR-associated endoribonuclease Cas2</fullName>
        <ecNumber evidence="9">3.1.-.-</ecNumber>
    </recommendedName>
</protein>
<keyword evidence="4 9" id="KW-0479">Metal-binding</keyword>
<evidence type="ECO:0000256" key="8">
    <source>
        <dbReference type="ARBA" id="ARBA00023118"/>
    </source>
</evidence>
<sequence length="104" mass="12279">MSMQTYLISYDISENNPRLKASRLLLRAGCFRVQKSVFIGTLSDTRYLRLRKSLDALRQRPRWSTTDQILLLPLHQYTRDNLDTIGSSRNDWPLIFRELHTLVI</sequence>
<keyword evidence="3 9" id="KW-0540">Nuclease</keyword>
<dbReference type="PANTHER" id="PTHR34405:SF3">
    <property type="entry name" value="CRISPR-ASSOCIATED ENDORIBONUCLEASE CAS2 3"/>
    <property type="match status" value="1"/>
</dbReference>
<dbReference type="EC" id="3.1.-.-" evidence="9"/>
<dbReference type="Gene3D" id="3.30.70.240">
    <property type="match status" value="1"/>
</dbReference>
<keyword evidence="7 9" id="KW-0460">Magnesium</keyword>
<evidence type="ECO:0000256" key="4">
    <source>
        <dbReference type="ARBA" id="ARBA00022723"/>
    </source>
</evidence>
<dbReference type="NCBIfam" id="TIGR01573">
    <property type="entry name" value="cas2"/>
    <property type="match status" value="1"/>
</dbReference>
<dbReference type="InParanoid" id="A0A1H9HCT5"/>
<evidence type="ECO:0000256" key="1">
    <source>
        <dbReference type="ARBA" id="ARBA00001946"/>
    </source>
</evidence>
<evidence type="ECO:0000256" key="6">
    <source>
        <dbReference type="ARBA" id="ARBA00022801"/>
    </source>
</evidence>
<dbReference type="GO" id="GO:0051607">
    <property type="term" value="P:defense response to virus"/>
    <property type="evidence" value="ECO:0007669"/>
    <property type="project" value="UniProtKB-UniRule"/>
</dbReference>
<feature type="binding site" evidence="9">
    <location>
        <position position="11"/>
    </location>
    <ligand>
        <name>Mg(2+)</name>
        <dbReference type="ChEBI" id="CHEBI:18420"/>
        <note>catalytic</note>
    </ligand>
</feature>
<dbReference type="GO" id="GO:0016787">
    <property type="term" value="F:hydrolase activity"/>
    <property type="evidence" value="ECO:0007669"/>
    <property type="project" value="UniProtKB-KW"/>
</dbReference>
<gene>
    <name evidence="9" type="primary">cas2</name>
    <name evidence="10" type="ORF">SAMN05444359_112107</name>
</gene>
<comment type="cofactor">
    <cofactor evidence="1 9">
        <name>Mg(2+)</name>
        <dbReference type="ChEBI" id="CHEBI:18420"/>
    </cofactor>
</comment>
<dbReference type="PANTHER" id="PTHR34405">
    <property type="entry name" value="CRISPR-ASSOCIATED ENDORIBONUCLEASE CAS2"/>
    <property type="match status" value="1"/>
</dbReference>
<dbReference type="GO" id="GO:0046872">
    <property type="term" value="F:metal ion binding"/>
    <property type="evidence" value="ECO:0007669"/>
    <property type="project" value="UniProtKB-UniRule"/>
</dbReference>
<evidence type="ECO:0000256" key="9">
    <source>
        <dbReference type="HAMAP-Rule" id="MF_01471"/>
    </source>
</evidence>
<keyword evidence="5 9" id="KW-0255">Endonuclease</keyword>
<evidence type="ECO:0000256" key="3">
    <source>
        <dbReference type="ARBA" id="ARBA00022722"/>
    </source>
</evidence>
<keyword evidence="8 9" id="KW-0051">Antiviral defense</keyword>
<dbReference type="HAMAP" id="MF_01471">
    <property type="entry name" value="Cas2"/>
    <property type="match status" value="1"/>
</dbReference>
<dbReference type="SUPFAM" id="SSF143430">
    <property type="entry name" value="TTP0101/SSO1404-like"/>
    <property type="match status" value="1"/>
</dbReference>
<evidence type="ECO:0000313" key="10">
    <source>
        <dbReference type="EMBL" id="SEQ60107.1"/>
    </source>
</evidence>
<evidence type="ECO:0000256" key="5">
    <source>
        <dbReference type="ARBA" id="ARBA00022759"/>
    </source>
</evidence>
<dbReference type="Proteomes" id="UP000199021">
    <property type="component" value="Unassembled WGS sequence"/>
</dbReference>
<dbReference type="AlphaFoldDB" id="A0A1H9HCT5"/>
<organism evidence="10 11">
    <name type="scientific">Neolewinella agarilytica</name>
    <dbReference type="NCBI Taxonomy" id="478744"/>
    <lineage>
        <taxon>Bacteria</taxon>
        <taxon>Pseudomonadati</taxon>
        <taxon>Bacteroidota</taxon>
        <taxon>Saprospiria</taxon>
        <taxon>Saprospirales</taxon>
        <taxon>Lewinellaceae</taxon>
        <taxon>Neolewinella</taxon>
    </lineage>
</organism>
<dbReference type="EMBL" id="FOFB01000012">
    <property type="protein sequence ID" value="SEQ60107.1"/>
    <property type="molecule type" value="Genomic_DNA"/>
</dbReference>
<comment type="function">
    <text evidence="9">CRISPR (clustered regularly interspaced short palindromic repeat), is an adaptive immune system that provides protection against mobile genetic elements (viruses, transposable elements and conjugative plasmids). CRISPR clusters contain sequences complementary to antecedent mobile elements and target invading nucleic acids. CRISPR clusters are transcribed and processed into CRISPR RNA (crRNA). Functions as a ssRNA-specific endoribonuclease. Involved in the integration of spacer DNA into the CRISPR cassette.</text>
</comment>
<dbReference type="STRING" id="478744.SAMN05444359_112107"/>
<keyword evidence="11" id="KW-1185">Reference proteome</keyword>
<comment type="subunit">
    <text evidence="9">Homodimer, forms a heterotetramer with a Cas1 homodimer.</text>
</comment>
<dbReference type="Pfam" id="PF09827">
    <property type="entry name" value="CRISPR_Cas2"/>
    <property type="match status" value="1"/>
</dbReference>
<comment type="similarity">
    <text evidence="2 9">Belongs to the CRISPR-associated endoribonuclease Cas2 protein family.</text>
</comment>
<evidence type="ECO:0000256" key="2">
    <source>
        <dbReference type="ARBA" id="ARBA00009959"/>
    </source>
</evidence>